<dbReference type="SUPFAM" id="SSF53448">
    <property type="entry name" value="Nucleotide-diphospho-sugar transferases"/>
    <property type="match status" value="1"/>
</dbReference>
<evidence type="ECO:0000256" key="1">
    <source>
        <dbReference type="ARBA" id="ARBA00004776"/>
    </source>
</evidence>
<evidence type="ECO:0000256" key="2">
    <source>
        <dbReference type="ARBA" id="ARBA00006739"/>
    </source>
</evidence>
<accession>A0ABX1ZW12</accession>
<comment type="caution">
    <text evidence="6">The sequence shown here is derived from an EMBL/GenBank/DDBJ whole genome shotgun (WGS) entry which is preliminary data.</text>
</comment>
<dbReference type="EMBL" id="WHNZ01000079">
    <property type="protein sequence ID" value="NOV04240.1"/>
    <property type="molecule type" value="Genomic_DNA"/>
</dbReference>
<comment type="pathway">
    <text evidence="1">Cell wall biogenesis; cell wall polysaccharide biosynthesis.</text>
</comment>
<dbReference type="PANTHER" id="PTHR43179">
    <property type="entry name" value="RHAMNOSYLTRANSFERASE WBBL"/>
    <property type="match status" value="1"/>
</dbReference>
<keyword evidence="7" id="KW-1185">Reference proteome</keyword>
<dbReference type="RefSeq" id="WP_171687042.1">
    <property type="nucleotide sequence ID" value="NZ_WHNZ01000079.1"/>
</dbReference>
<dbReference type="Gene3D" id="3.90.550.10">
    <property type="entry name" value="Spore Coat Polysaccharide Biosynthesis Protein SpsA, Chain A"/>
    <property type="match status" value="1"/>
</dbReference>
<organism evidence="6 7">
    <name type="scientific">Paenibacillus planticolens</name>
    <dbReference type="NCBI Taxonomy" id="2654976"/>
    <lineage>
        <taxon>Bacteria</taxon>
        <taxon>Bacillati</taxon>
        <taxon>Bacillota</taxon>
        <taxon>Bacilli</taxon>
        <taxon>Bacillales</taxon>
        <taxon>Paenibacillaceae</taxon>
        <taxon>Paenibacillus</taxon>
    </lineage>
</organism>
<dbReference type="CDD" id="cd04186">
    <property type="entry name" value="GT_2_like_c"/>
    <property type="match status" value="1"/>
</dbReference>
<reference evidence="6 7" key="1">
    <citation type="submission" date="2019-10" db="EMBL/GenBank/DDBJ databases">
        <title>Description of Paenibacillus pedi sp. nov.</title>
        <authorList>
            <person name="Carlier A."/>
            <person name="Qi S."/>
        </authorList>
    </citation>
    <scope>NUCLEOTIDE SEQUENCE [LARGE SCALE GENOMIC DNA]</scope>
    <source>
        <strain evidence="6 7">LMG 31457</strain>
    </source>
</reference>
<feature type="domain" description="Glycosyltransferase 2-like" evidence="5">
    <location>
        <begin position="84"/>
        <end position="252"/>
    </location>
</feature>
<evidence type="ECO:0000313" key="6">
    <source>
        <dbReference type="EMBL" id="NOV04240.1"/>
    </source>
</evidence>
<sequence>MRTASKRAVRLLAGKSRKFSRKSKGKYAKLSKMGNRGNVLSLSTASYNRGYNEGFNLAYDSAHDYAYQLGWEAGAAPSNFQGTSIIIVTTNAQRQHLQNCIESIYEHTPEPFEIIVIDNASTDDTAQYLKELTGKIRYRILTSNLGFAGGTNQGLRMARGANLLFLNNDTIVTKDWLKNMLACLYSSEKFGLVGPMTNYISGEQLLETTYASTEEMHRFAAAFNQSNADKWHVSTRLTGFCVLMRRGGFERLGYLDEGFEIGNCEDDDFGLRARMMGLELVIAKDTFIHHVGSVTIKALGEQRFEEVYGRNLEFYARKWGESHSLLHEVRQKLDGGSAAMNDFYPSHIVVRGVSSRLYWIENGRRHPIEGEAHHLSASRVSQVDLRSWPMGHSLPHHEVQSKLAALAQGACVDGVYHEGALVRSEGNTIYQVKGGKLHRFINEWSLRYWNMDLRHQTHVGWDELHRFATALPLIAPAIIKANNV</sequence>
<keyword evidence="3" id="KW-0328">Glycosyltransferase</keyword>
<dbReference type="InterPro" id="IPR001173">
    <property type="entry name" value="Glyco_trans_2-like"/>
</dbReference>
<name>A0ABX1ZW12_9BACL</name>
<dbReference type="InterPro" id="IPR029044">
    <property type="entry name" value="Nucleotide-diphossugar_trans"/>
</dbReference>
<dbReference type="Pfam" id="PF00535">
    <property type="entry name" value="Glycos_transf_2"/>
    <property type="match status" value="1"/>
</dbReference>
<keyword evidence="4" id="KW-0808">Transferase</keyword>
<comment type="similarity">
    <text evidence="2">Belongs to the glycosyltransferase 2 family.</text>
</comment>
<proteinExistence type="inferred from homology"/>
<dbReference type="PANTHER" id="PTHR43179:SF12">
    <property type="entry name" value="GALACTOFURANOSYLTRANSFERASE GLFT2"/>
    <property type="match status" value="1"/>
</dbReference>
<gene>
    <name evidence="6" type="ORF">GC097_30120</name>
</gene>
<evidence type="ECO:0000259" key="5">
    <source>
        <dbReference type="Pfam" id="PF00535"/>
    </source>
</evidence>
<evidence type="ECO:0000313" key="7">
    <source>
        <dbReference type="Proteomes" id="UP000618579"/>
    </source>
</evidence>
<evidence type="ECO:0000256" key="3">
    <source>
        <dbReference type="ARBA" id="ARBA00022676"/>
    </source>
</evidence>
<protein>
    <submittedName>
        <fullName evidence="6">Glycosyltransferase</fullName>
    </submittedName>
</protein>
<dbReference type="Proteomes" id="UP000618579">
    <property type="component" value="Unassembled WGS sequence"/>
</dbReference>
<evidence type="ECO:0000256" key="4">
    <source>
        <dbReference type="ARBA" id="ARBA00022679"/>
    </source>
</evidence>